<keyword evidence="1" id="KW-0479">Metal-binding</keyword>
<dbReference type="PROSITE" id="PS50199">
    <property type="entry name" value="ZF_RANBP2_2"/>
    <property type="match status" value="1"/>
</dbReference>
<dbReference type="SUPFAM" id="SSF90209">
    <property type="entry name" value="Ran binding protein zinc finger-like"/>
    <property type="match status" value="1"/>
</dbReference>
<dbReference type="SMART" id="SM00547">
    <property type="entry name" value="ZnF_RBZ"/>
    <property type="match status" value="1"/>
</dbReference>
<keyword evidence="7" id="KW-1185">Reference proteome</keyword>
<feature type="domain" description="RanBP2-type" evidence="5">
    <location>
        <begin position="410"/>
        <end position="439"/>
    </location>
</feature>
<evidence type="ECO:0000256" key="4">
    <source>
        <dbReference type="PROSITE-ProRule" id="PRU00322"/>
    </source>
</evidence>
<feature type="non-terminal residue" evidence="6">
    <location>
        <position position="455"/>
    </location>
</feature>
<dbReference type="OrthoDB" id="6367910at2759"/>
<reference evidence="6 7" key="1">
    <citation type="submission" date="2013-11" db="EMBL/GenBank/DDBJ databases">
        <title>Genome sequencing of Stegodyphus mimosarum.</title>
        <authorList>
            <person name="Bechsgaard J."/>
        </authorList>
    </citation>
    <scope>NUCLEOTIDE SEQUENCE [LARGE SCALE GENOMIC DNA]</scope>
</reference>
<keyword evidence="6" id="KW-0418">Kinase</keyword>
<dbReference type="AlphaFoldDB" id="A0A087TYP4"/>
<protein>
    <submittedName>
        <fullName evidence="6">TGF-beta-activated kinase 1 and MAP3K7-binding protein 2</fullName>
    </submittedName>
</protein>
<evidence type="ECO:0000256" key="3">
    <source>
        <dbReference type="ARBA" id="ARBA00022833"/>
    </source>
</evidence>
<keyword evidence="6" id="KW-0808">Transferase</keyword>
<evidence type="ECO:0000313" key="6">
    <source>
        <dbReference type="EMBL" id="KFM70233.1"/>
    </source>
</evidence>
<dbReference type="PROSITE" id="PS01358">
    <property type="entry name" value="ZF_RANBP2_1"/>
    <property type="match status" value="1"/>
</dbReference>
<proteinExistence type="predicted"/>
<dbReference type="STRING" id="407821.A0A087TYP4"/>
<dbReference type="GO" id="GO:0008270">
    <property type="term" value="F:zinc ion binding"/>
    <property type="evidence" value="ECO:0007669"/>
    <property type="project" value="UniProtKB-KW"/>
</dbReference>
<name>A0A087TYP4_STEMI</name>
<evidence type="ECO:0000313" key="7">
    <source>
        <dbReference type="Proteomes" id="UP000054359"/>
    </source>
</evidence>
<dbReference type="Gene3D" id="1.10.8.10">
    <property type="entry name" value="DNA helicase RuvA subunit, C-terminal domain"/>
    <property type="match status" value="1"/>
</dbReference>
<evidence type="ECO:0000256" key="1">
    <source>
        <dbReference type="ARBA" id="ARBA00022723"/>
    </source>
</evidence>
<gene>
    <name evidence="6" type="ORF">X975_27216</name>
</gene>
<keyword evidence="2 4" id="KW-0863">Zinc-finger</keyword>
<evidence type="ECO:0000259" key="5">
    <source>
        <dbReference type="PROSITE" id="PS50199"/>
    </source>
</evidence>
<dbReference type="InterPro" id="IPR036443">
    <property type="entry name" value="Znf_RanBP2_sf"/>
</dbReference>
<dbReference type="Gene3D" id="2.30.30.380">
    <property type="entry name" value="Zn-finger domain of Sec23/24"/>
    <property type="match status" value="1"/>
</dbReference>
<dbReference type="PANTHER" id="PTHR46253:SF1">
    <property type="entry name" value="TAB2"/>
    <property type="match status" value="1"/>
</dbReference>
<dbReference type="Proteomes" id="UP000054359">
    <property type="component" value="Unassembled WGS sequence"/>
</dbReference>
<organism evidence="6 7">
    <name type="scientific">Stegodyphus mimosarum</name>
    <name type="common">African social velvet spider</name>
    <dbReference type="NCBI Taxonomy" id="407821"/>
    <lineage>
        <taxon>Eukaryota</taxon>
        <taxon>Metazoa</taxon>
        <taxon>Ecdysozoa</taxon>
        <taxon>Arthropoda</taxon>
        <taxon>Chelicerata</taxon>
        <taxon>Arachnida</taxon>
        <taxon>Araneae</taxon>
        <taxon>Araneomorphae</taxon>
        <taxon>Entelegynae</taxon>
        <taxon>Eresoidea</taxon>
        <taxon>Eresidae</taxon>
        <taxon>Stegodyphus</taxon>
    </lineage>
</organism>
<dbReference type="EMBL" id="KK117351">
    <property type="protein sequence ID" value="KFM70233.1"/>
    <property type="molecule type" value="Genomic_DNA"/>
</dbReference>
<dbReference type="InterPro" id="IPR001876">
    <property type="entry name" value="Znf_RanBP2"/>
</dbReference>
<evidence type="ECO:0000256" key="2">
    <source>
        <dbReference type="ARBA" id="ARBA00022771"/>
    </source>
</evidence>
<sequence>MELAGQSHPFLFYQMLQMFPNIPHDIIQMYTTQYANDAELCAQMLSLQSSKYTPAEDVDLHTALISQQLTDLKLDSYVVVPRQVENDNGTMNSSSSLPNMHFPSISDHSNANNEISLDLFPLQLPDVKYDGLYARCFNSESIASDEISNVVCEAMVDDFKDNSNGKQNAKDYRSCPSSLKEHFPNELYINVEADDENLHSWRPNMTLNSLSSDFFLTQPTFSNYSDLNLYPFANSSVNRGECNLPNNKILHMEDSKGSKPSHVENRSSVCDVYRNVVLEEESRTKNIQSYLNIQRAQVNILRYEIMKTKLDIQRYKEEVARMTQELKKKLPQDTQDIEKISKENAKLRLECQCLCMEVDFYLKGKAPLGDVNENVYEKSRVVPESEMCSDHLLENTYGKSEESCNEEDDELNKWECKECTFMNHPAINSCEICHVPRTFIESLICSSDSFFCHSN</sequence>
<dbReference type="GO" id="GO:0016301">
    <property type="term" value="F:kinase activity"/>
    <property type="evidence" value="ECO:0007669"/>
    <property type="project" value="UniProtKB-KW"/>
</dbReference>
<accession>A0A087TYP4</accession>
<keyword evidence="3" id="KW-0862">Zinc</keyword>
<dbReference type="PANTHER" id="PTHR46253">
    <property type="entry name" value="TGF-BETA-ACTIVATED KINASE 1 AND MAP3K7-BINDING PROTEIN TAB"/>
    <property type="match status" value="1"/>
</dbReference>